<sequence length="29" mass="3490">MKFIISIDIGDYIRLISINNKHTYHKNLE</sequence>
<accession>A0A3G4ZP45</accession>
<proteinExistence type="predicted"/>
<protein>
    <submittedName>
        <fullName evidence="1">Uncharacterized protein</fullName>
    </submittedName>
</protein>
<gene>
    <name evidence="1" type="ORF">Terrestrivirus10_41</name>
</gene>
<evidence type="ECO:0000313" key="1">
    <source>
        <dbReference type="EMBL" id="AYV76657.1"/>
    </source>
</evidence>
<reference evidence="1" key="1">
    <citation type="submission" date="2018-10" db="EMBL/GenBank/DDBJ databases">
        <title>Hidden diversity of soil giant viruses.</title>
        <authorList>
            <person name="Schulz F."/>
            <person name="Alteio L."/>
            <person name="Goudeau D."/>
            <person name="Ryan E.M."/>
            <person name="Malmstrom R.R."/>
            <person name="Blanchard J."/>
            <person name="Woyke T."/>
        </authorList>
    </citation>
    <scope>NUCLEOTIDE SEQUENCE</scope>
    <source>
        <strain evidence="1">TEV1</strain>
    </source>
</reference>
<name>A0A3G4ZP45_9VIRU</name>
<organism evidence="1">
    <name type="scientific">Terrestrivirus sp</name>
    <dbReference type="NCBI Taxonomy" id="2487775"/>
    <lineage>
        <taxon>Viruses</taxon>
        <taxon>Varidnaviria</taxon>
        <taxon>Bamfordvirae</taxon>
        <taxon>Nucleocytoviricota</taxon>
        <taxon>Megaviricetes</taxon>
        <taxon>Imitervirales</taxon>
        <taxon>Mimiviridae</taxon>
        <taxon>Klosneuvirinae</taxon>
    </lineage>
</organism>
<dbReference type="EMBL" id="MK071988">
    <property type="protein sequence ID" value="AYV76657.1"/>
    <property type="molecule type" value="Genomic_DNA"/>
</dbReference>